<proteinExistence type="predicted"/>
<evidence type="ECO:0000313" key="2">
    <source>
        <dbReference type="Proteomes" id="UP000539313"/>
    </source>
</evidence>
<comment type="caution">
    <text evidence="1">The sequence shown here is derived from an EMBL/GenBank/DDBJ whole genome shotgun (WGS) entry which is preliminary data.</text>
</comment>
<evidence type="ECO:0000313" key="1">
    <source>
        <dbReference type="EMBL" id="MBA9004999.1"/>
    </source>
</evidence>
<gene>
    <name evidence="1" type="ORF">HNR21_003881</name>
</gene>
<name>A0A7W3N001_9ACTN</name>
<sequence length="85" mass="9284">MAMVTGKVDCLSVQQGAGFTRIAIAPGRSETLFLWFGDPEISSLEWVMHSMWLAMLREAINGDLNVRITFPDEGGAATSVQIDKP</sequence>
<dbReference type="Proteomes" id="UP000539313">
    <property type="component" value="Unassembled WGS sequence"/>
</dbReference>
<protein>
    <submittedName>
        <fullName evidence="1">Uncharacterized protein</fullName>
    </submittedName>
</protein>
<reference evidence="1 2" key="1">
    <citation type="submission" date="2020-08" db="EMBL/GenBank/DDBJ databases">
        <title>Sequencing the genomes of 1000 actinobacteria strains.</title>
        <authorList>
            <person name="Klenk H.-P."/>
        </authorList>
    </citation>
    <scope>NUCLEOTIDE SEQUENCE [LARGE SCALE GENOMIC DNA]</scope>
    <source>
        <strain evidence="1 2">DSM 45823</strain>
    </source>
</reference>
<dbReference type="RefSeq" id="WP_182706301.1">
    <property type="nucleotide sequence ID" value="NZ_JACJII010000001.1"/>
</dbReference>
<organism evidence="1 2">
    <name type="scientific">Thermomonospora cellulosilytica</name>
    <dbReference type="NCBI Taxonomy" id="1411118"/>
    <lineage>
        <taxon>Bacteria</taxon>
        <taxon>Bacillati</taxon>
        <taxon>Actinomycetota</taxon>
        <taxon>Actinomycetes</taxon>
        <taxon>Streptosporangiales</taxon>
        <taxon>Thermomonosporaceae</taxon>
        <taxon>Thermomonospora</taxon>
    </lineage>
</organism>
<dbReference type="EMBL" id="JACJII010000001">
    <property type="protein sequence ID" value="MBA9004999.1"/>
    <property type="molecule type" value="Genomic_DNA"/>
</dbReference>
<dbReference type="AlphaFoldDB" id="A0A7W3N001"/>
<accession>A0A7W3N001</accession>
<keyword evidence="2" id="KW-1185">Reference proteome</keyword>